<dbReference type="RefSeq" id="WP_088073962.1">
    <property type="nucleotide sequence ID" value="NZ_JAHQCR010000082.1"/>
</dbReference>
<dbReference type="Proteomes" id="UP000790580">
    <property type="component" value="Unassembled WGS sequence"/>
</dbReference>
<keyword evidence="2" id="KW-1185">Reference proteome</keyword>
<reference evidence="1 2" key="1">
    <citation type="submission" date="2021-06" db="EMBL/GenBank/DDBJ databases">
        <title>Bacillus sp. RD4P76, an endophyte from a halophyte.</title>
        <authorList>
            <person name="Sun J.-Q."/>
        </authorList>
    </citation>
    <scope>NUCLEOTIDE SEQUENCE [LARGE SCALE GENOMIC DNA]</scope>
    <source>
        <strain evidence="1 2">JCM 17098</strain>
    </source>
</reference>
<evidence type="ECO:0000313" key="1">
    <source>
        <dbReference type="EMBL" id="MBU9723538.1"/>
    </source>
</evidence>
<proteinExistence type="predicted"/>
<evidence type="ECO:0000313" key="2">
    <source>
        <dbReference type="Proteomes" id="UP000790580"/>
    </source>
</evidence>
<name>A0ABS6JY77_9BACI</name>
<accession>A0ABS6JY77</accession>
<comment type="caution">
    <text evidence="1">The sequence shown here is derived from an EMBL/GenBank/DDBJ whole genome shotgun (WGS) entry which is preliminary data.</text>
</comment>
<organism evidence="1 2">
    <name type="scientific">Evansella alkalicola</name>
    <dbReference type="NCBI Taxonomy" id="745819"/>
    <lineage>
        <taxon>Bacteria</taxon>
        <taxon>Bacillati</taxon>
        <taxon>Bacillota</taxon>
        <taxon>Bacilli</taxon>
        <taxon>Bacillales</taxon>
        <taxon>Bacillaceae</taxon>
        <taxon>Evansella</taxon>
    </lineage>
</organism>
<dbReference type="EMBL" id="JAHQCR010000082">
    <property type="protein sequence ID" value="MBU9723538.1"/>
    <property type="molecule type" value="Genomic_DNA"/>
</dbReference>
<protein>
    <submittedName>
        <fullName evidence="1">Uncharacterized protein</fullName>
    </submittedName>
</protein>
<sequence>MSRIKLEAKLKEAVDQLVEEKGYVSIIDILIKLDKLSQKDYESWRRGKVGYIERVVNWNLGQLNFLLKEFRSYCLKKGLSPSWTGYHSWGKGKKRLLQFSKSGNKDLEDAYATHYVRKNKVQ</sequence>
<gene>
    <name evidence="1" type="ORF">KS407_19150</name>
</gene>